<dbReference type="CDD" id="cd17346">
    <property type="entry name" value="MFS_DtpA_like"/>
    <property type="match status" value="1"/>
</dbReference>
<comment type="subcellular location">
    <subcellularLocation>
        <location evidence="1">Membrane</location>
        <topology evidence="1">Multi-pass membrane protein</topology>
    </subcellularLocation>
</comment>
<feature type="transmembrane region" description="Helical" evidence="7">
    <location>
        <begin position="431"/>
        <end position="449"/>
    </location>
</feature>
<dbReference type="AlphaFoldDB" id="A0A0D6MHA3"/>
<accession>A0A0D6MHA3</accession>
<feature type="transmembrane region" description="Helical" evidence="7">
    <location>
        <begin position="187"/>
        <end position="205"/>
    </location>
</feature>
<proteinExistence type="inferred from homology"/>
<feature type="transmembrane region" description="Helical" evidence="7">
    <location>
        <begin position="469"/>
        <end position="494"/>
    </location>
</feature>
<dbReference type="GO" id="GO:1904680">
    <property type="term" value="F:peptide transmembrane transporter activity"/>
    <property type="evidence" value="ECO:0007669"/>
    <property type="project" value="InterPro"/>
</dbReference>
<dbReference type="EMBL" id="BALE01000003">
    <property type="protein sequence ID" value="GAN52876.1"/>
    <property type="molecule type" value="Genomic_DNA"/>
</dbReference>
<name>A0A0D6MHA3_9PROT</name>
<feature type="transmembrane region" description="Helical" evidence="7">
    <location>
        <begin position="250"/>
        <end position="269"/>
    </location>
</feature>
<dbReference type="STRING" id="1231623.Tasa_003_054"/>
<feature type="transmembrane region" description="Helical" evidence="7">
    <location>
        <begin position="106"/>
        <end position="135"/>
    </location>
</feature>
<dbReference type="InterPro" id="IPR005279">
    <property type="entry name" value="Dipep/tripep_permease"/>
</dbReference>
<dbReference type="RefSeq" id="WP_048846266.1">
    <property type="nucleotide sequence ID" value="NZ_BALE01000003.1"/>
</dbReference>
<dbReference type="GO" id="GO:0015833">
    <property type="term" value="P:peptide transport"/>
    <property type="evidence" value="ECO:0007669"/>
    <property type="project" value="UniProtKB-KW"/>
</dbReference>
<keyword evidence="4" id="KW-0653">Protein transport</keyword>
<keyword evidence="9" id="KW-1185">Reference proteome</keyword>
<evidence type="ECO:0000256" key="7">
    <source>
        <dbReference type="SAM" id="Phobius"/>
    </source>
</evidence>
<evidence type="ECO:0000256" key="2">
    <source>
        <dbReference type="ARBA" id="ARBA00005982"/>
    </source>
</evidence>
<dbReference type="PANTHER" id="PTHR11654">
    <property type="entry name" value="OLIGOPEPTIDE TRANSPORTER-RELATED"/>
    <property type="match status" value="1"/>
</dbReference>
<feature type="transmembrane region" description="Helical" evidence="7">
    <location>
        <begin position="337"/>
        <end position="354"/>
    </location>
</feature>
<feature type="transmembrane region" description="Helical" evidence="7">
    <location>
        <begin position="37"/>
        <end position="55"/>
    </location>
</feature>
<evidence type="ECO:0000313" key="9">
    <source>
        <dbReference type="Proteomes" id="UP000032679"/>
    </source>
</evidence>
<feature type="transmembrane region" description="Helical" evidence="7">
    <location>
        <begin position="281"/>
        <end position="298"/>
    </location>
</feature>
<keyword evidence="5 7" id="KW-1133">Transmembrane helix</keyword>
<evidence type="ECO:0000313" key="8">
    <source>
        <dbReference type="EMBL" id="GAN52876.1"/>
    </source>
</evidence>
<keyword evidence="4" id="KW-0813">Transport</keyword>
<keyword evidence="6 7" id="KW-0472">Membrane</keyword>
<dbReference type="Gene3D" id="1.20.1250.20">
    <property type="entry name" value="MFS general substrate transporter like domains"/>
    <property type="match status" value="1"/>
</dbReference>
<evidence type="ECO:0000256" key="1">
    <source>
        <dbReference type="ARBA" id="ARBA00004141"/>
    </source>
</evidence>
<evidence type="ECO:0000256" key="5">
    <source>
        <dbReference type="ARBA" id="ARBA00022989"/>
    </source>
</evidence>
<feature type="transmembrane region" description="Helical" evidence="7">
    <location>
        <begin position="67"/>
        <end position="86"/>
    </location>
</feature>
<feature type="transmembrane region" description="Helical" evidence="7">
    <location>
        <begin position="402"/>
        <end position="424"/>
    </location>
</feature>
<feature type="transmembrane region" description="Helical" evidence="7">
    <location>
        <begin position="361"/>
        <end position="382"/>
    </location>
</feature>
<feature type="transmembrane region" description="Helical" evidence="7">
    <location>
        <begin position="226"/>
        <end position="244"/>
    </location>
</feature>
<organism evidence="8 9">
    <name type="scientific">Tanticharoenia sakaeratensis NBRC 103193</name>
    <dbReference type="NCBI Taxonomy" id="1231623"/>
    <lineage>
        <taxon>Bacteria</taxon>
        <taxon>Pseudomonadati</taxon>
        <taxon>Pseudomonadota</taxon>
        <taxon>Alphaproteobacteria</taxon>
        <taxon>Acetobacterales</taxon>
        <taxon>Acetobacteraceae</taxon>
        <taxon>Tanticharoenia</taxon>
    </lineage>
</organism>
<dbReference type="InterPro" id="IPR036259">
    <property type="entry name" value="MFS_trans_sf"/>
</dbReference>
<reference evidence="8 9" key="1">
    <citation type="submission" date="2012-10" db="EMBL/GenBank/DDBJ databases">
        <title>Genome sequencing of Tanticharoenia sakaeratensis NBRC 103193.</title>
        <authorList>
            <person name="Azuma Y."/>
            <person name="Hadano H."/>
            <person name="Hirakawa H."/>
            <person name="Matsushita K."/>
        </authorList>
    </citation>
    <scope>NUCLEOTIDE SEQUENCE [LARGE SCALE GENOMIC DNA]</scope>
    <source>
        <strain evidence="8 9">NBRC 103193</strain>
    </source>
</reference>
<dbReference type="Proteomes" id="UP000032679">
    <property type="component" value="Unassembled WGS sequence"/>
</dbReference>
<keyword evidence="3 7" id="KW-0812">Transmembrane</keyword>
<dbReference type="Pfam" id="PF00854">
    <property type="entry name" value="PTR2"/>
    <property type="match status" value="1"/>
</dbReference>
<dbReference type="GO" id="GO:0016020">
    <property type="term" value="C:membrane"/>
    <property type="evidence" value="ECO:0007669"/>
    <property type="project" value="UniProtKB-SubCell"/>
</dbReference>
<keyword evidence="4" id="KW-0571">Peptide transport</keyword>
<dbReference type="SUPFAM" id="SSF103473">
    <property type="entry name" value="MFS general substrate transporter"/>
    <property type="match status" value="1"/>
</dbReference>
<comment type="similarity">
    <text evidence="2">Belongs to the major facilitator superfamily. Proton-dependent oligopeptide transporter (POT/PTR) (TC 2.A.17) family.</text>
</comment>
<comment type="caution">
    <text evidence="8">The sequence shown here is derived from an EMBL/GenBank/DDBJ whole genome shotgun (WGS) entry which is preliminary data.</text>
</comment>
<feature type="transmembrane region" description="Helical" evidence="7">
    <location>
        <begin position="156"/>
        <end position="175"/>
    </location>
</feature>
<evidence type="ECO:0000256" key="4">
    <source>
        <dbReference type="ARBA" id="ARBA00022856"/>
    </source>
</evidence>
<dbReference type="InterPro" id="IPR000109">
    <property type="entry name" value="POT_fam"/>
</dbReference>
<evidence type="ECO:0000256" key="3">
    <source>
        <dbReference type="ARBA" id="ARBA00022692"/>
    </source>
</evidence>
<protein>
    <submittedName>
        <fullName evidence="8">Di-/tripeptide transporter</fullName>
    </submittedName>
</protein>
<gene>
    <name evidence="8" type="ORF">Tasa_003_054</name>
</gene>
<sequence>MTVPLVHARPDDVVDTVPPGASPARRQAFGVVLAIEFWERFGFYGMQAILLLYLVQHLHMDEHTGNLMLGAFGMAVYVMPAIGGMVGDRFLGARRAVSCGAATMAMGYAALGASVQAASLLFPALALIAVGNGLFKPNAGNLVRAIFDRDDAGLDAAFTLYYMAVNVGAAISMLLTPWLQDHYGAPTAFYACALGLAVGLLYATIRRRLLDMATNSADQRHVPASRMGTMAAGFLLLVVLVAVVLAVPTLSAGCVVLAAIGLTGGWIALHRVAQATERAGLLLAYILSVQSALYFLFYQQMMTSLTLFALHAVDGTFRIGGHVLFSMSAAQFESFNSFWIMGASPILAALYAWAGRQGRDLSLAVKVSIGFALVAAAFAVWWQAALHAPDHGAGRVSPWSMVVGYGFLSIGELLIGGLGLAVIARYVPERFSGFMMGALYLLWGLAMYVGSMMANEAASSPASRSVETAAAFVPLFFHLFVIALVIAAVVGALLPVCKRLDRLHGSVIDHL</sequence>
<dbReference type="NCBIfam" id="TIGR00924">
    <property type="entry name" value="yjdL_sub1_fam"/>
    <property type="match status" value="1"/>
</dbReference>
<evidence type="ECO:0000256" key="6">
    <source>
        <dbReference type="ARBA" id="ARBA00023136"/>
    </source>
</evidence>
<dbReference type="OrthoDB" id="9772725at2"/>